<reference evidence="6 7" key="1">
    <citation type="submission" date="2022-10" db="EMBL/GenBank/DDBJ databases">
        <title>Identification of biosynthetic pathway for the production of the potent trypsin inhibitor radiosumin.</title>
        <authorList>
            <person name="Fewer D.P."/>
            <person name="Delbaje E."/>
            <person name="Ouyang X."/>
            <person name="Agostino P.D."/>
            <person name="Wahlsten M."/>
            <person name="Jokela J."/>
            <person name="Permi P."/>
            <person name="Haapaniemi E."/>
            <person name="Koistinen H."/>
        </authorList>
    </citation>
    <scope>NUCLEOTIDE SEQUENCE [LARGE SCALE GENOMIC DNA]</scope>
    <source>
        <strain evidence="6 7">NIES-515</strain>
    </source>
</reference>
<dbReference type="Pfam" id="PF00296">
    <property type="entry name" value="Bac_luciferase"/>
    <property type="match status" value="1"/>
</dbReference>
<keyword evidence="2" id="KW-0288">FMN</keyword>
<evidence type="ECO:0000256" key="1">
    <source>
        <dbReference type="ARBA" id="ARBA00022630"/>
    </source>
</evidence>
<dbReference type="Gene3D" id="3.20.20.30">
    <property type="entry name" value="Luciferase-like domain"/>
    <property type="match status" value="1"/>
</dbReference>
<organism evidence="6 7">
    <name type="scientific">Plectonema radiosum NIES-515</name>
    <dbReference type="NCBI Taxonomy" id="2986073"/>
    <lineage>
        <taxon>Bacteria</taxon>
        <taxon>Bacillati</taxon>
        <taxon>Cyanobacteriota</taxon>
        <taxon>Cyanophyceae</taxon>
        <taxon>Oscillatoriophycideae</taxon>
        <taxon>Oscillatoriales</taxon>
        <taxon>Microcoleaceae</taxon>
        <taxon>Plectonema</taxon>
    </lineage>
</organism>
<dbReference type="PANTHER" id="PTHR42847:SF4">
    <property type="entry name" value="ALKANESULFONATE MONOOXYGENASE-RELATED"/>
    <property type="match status" value="1"/>
</dbReference>
<protein>
    <submittedName>
        <fullName evidence="6">LLM class flavin-dependent oxidoreductase</fullName>
    </submittedName>
</protein>
<accession>A0ABT3AS40</accession>
<comment type="caution">
    <text evidence="6">The sequence shown here is derived from an EMBL/GenBank/DDBJ whole genome shotgun (WGS) entry which is preliminary data.</text>
</comment>
<keyword evidence="7" id="KW-1185">Reference proteome</keyword>
<evidence type="ECO:0000313" key="6">
    <source>
        <dbReference type="EMBL" id="MCV3211939.1"/>
    </source>
</evidence>
<evidence type="ECO:0000313" key="7">
    <source>
        <dbReference type="Proteomes" id="UP001526143"/>
    </source>
</evidence>
<name>A0ABT3AS40_9CYAN</name>
<proteinExistence type="predicted"/>
<gene>
    <name evidence="6" type="ORF">OGM63_00090</name>
</gene>
<feature type="domain" description="Luciferase-like" evidence="5">
    <location>
        <begin position="23"/>
        <end position="345"/>
    </location>
</feature>
<dbReference type="PANTHER" id="PTHR42847">
    <property type="entry name" value="ALKANESULFONATE MONOOXYGENASE"/>
    <property type="match status" value="1"/>
</dbReference>
<dbReference type="EMBL" id="JAOWRF010000001">
    <property type="protein sequence ID" value="MCV3211939.1"/>
    <property type="molecule type" value="Genomic_DNA"/>
</dbReference>
<dbReference type="InterPro" id="IPR011251">
    <property type="entry name" value="Luciferase-like_dom"/>
</dbReference>
<sequence>MSTIHNRKPITQGVIIMFNQLEFHWALPLEAAKKNEAQADSSGGINLEALLEFVSCADKLQIESLLTPFGFHMPDPIGLLGRLSAHTERVAFMLAYRSGLMSPTLFVQQVNTLSHLLNGRISLNMICGFSPVEQAYYGDFLSHDERFERAGEYLDICSALWNGTSPLNYAGKHYQLKDAQLNTKFTSLRLGVRQPKIYLSGNSKIANHTASEHAQCWLRYGDTPEKIAASHSSIAQTDHVGRIRTGLRMSVIARKTREESIEAAFRVVENPDLKWKDFIRTVVEKSDSVAIKSTYELAQKADSEWLGPNLWSGAVPYRGGPALALVGSFDEVANELMRYKFAGVNEFILSGWPTLAEMQGFCQNVLPRVRAMEQLESSVEVQKLGMRH</sequence>
<evidence type="ECO:0000256" key="2">
    <source>
        <dbReference type="ARBA" id="ARBA00022643"/>
    </source>
</evidence>
<dbReference type="InterPro" id="IPR050172">
    <property type="entry name" value="SsuD_RutA_monooxygenase"/>
</dbReference>
<dbReference type="SUPFAM" id="SSF51679">
    <property type="entry name" value="Bacterial luciferase-like"/>
    <property type="match status" value="1"/>
</dbReference>
<keyword evidence="4" id="KW-0503">Monooxygenase</keyword>
<keyword evidence="1" id="KW-0285">Flavoprotein</keyword>
<evidence type="ECO:0000259" key="5">
    <source>
        <dbReference type="Pfam" id="PF00296"/>
    </source>
</evidence>
<dbReference type="Proteomes" id="UP001526143">
    <property type="component" value="Unassembled WGS sequence"/>
</dbReference>
<keyword evidence="3" id="KW-0560">Oxidoreductase</keyword>
<dbReference type="InterPro" id="IPR036661">
    <property type="entry name" value="Luciferase-like_sf"/>
</dbReference>
<evidence type="ECO:0000256" key="3">
    <source>
        <dbReference type="ARBA" id="ARBA00023002"/>
    </source>
</evidence>
<evidence type="ECO:0000256" key="4">
    <source>
        <dbReference type="ARBA" id="ARBA00023033"/>
    </source>
</evidence>
<dbReference type="RefSeq" id="WP_263743458.1">
    <property type="nucleotide sequence ID" value="NZ_JAOWRF010000001.1"/>
</dbReference>